<comment type="caution">
    <text evidence="1">The sequence shown here is derived from an EMBL/GenBank/DDBJ whole genome shotgun (WGS) entry which is preliminary data.</text>
</comment>
<accession>A0ACA9JZZ1</accession>
<dbReference type="Proteomes" id="UP000789860">
    <property type="component" value="Unassembled WGS sequence"/>
</dbReference>
<evidence type="ECO:0000313" key="2">
    <source>
        <dbReference type="Proteomes" id="UP000789860"/>
    </source>
</evidence>
<keyword evidence="2" id="KW-1185">Reference proteome</keyword>
<evidence type="ECO:0000313" key="1">
    <source>
        <dbReference type="EMBL" id="CAG8444195.1"/>
    </source>
</evidence>
<organism evidence="1 2">
    <name type="scientific">Scutellospora calospora</name>
    <dbReference type="NCBI Taxonomy" id="85575"/>
    <lineage>
        <taxon>Eukaryota</taxon>
        <taxon>Fungi</taxon>
        <taxon>Fungi incertae sedis</taxon>
        <taxon>Mucoromycota</taxon>
        <taxon>Glomeromycotina</taxon>
        <taxon>Glomeromycetes</taxon>
        <taxon>Diversisporales</taxon>
        <taxon>Gigasporaceae</taxon>
        <taxon>Scutellospora</taxon>
    </lineage>
</organism>
<protein>
    <submittedName>
        <fullName evidence="1">8081_t:CDS:1</fullName>
    </submittedName>
</protein>
<name>A0ACA9JZZ1_9GLOM</name>
<gene>
    <name evidence="1" type="ORF">SCALOS_LOCUS822</name>
</gene>
<sequence>MKNEKTLFEVTNQGLRYLERMVEEWFKIDGSFLKNLVESIRRRILAVIAANRYPTWY</sequence>
<proteinExistence type="predicted"/>
<dbReference type="EMBL" id="CAJVPM010000424">
    <property type="protein sequence ID" value="CAG8444195.1"/>
    <property type="molecule type" value="Genomic_DNA"/>
</dbReference>
<reference evidence="1" key="1">
    <citation type="submission" date="2021-06" db="EMBL/GenBank/DDBJ databases">
        <authorList>
            <person name="Kallberg Y."/>
            <person name="Tangrot J."/>
            <person name="Rosling A."/>
        </authorList>
    </citation>
    <scope>NUCLEOTIDE SEQUENCE</scope>
    <source>
        <strain evidence="1">AU212A</strain>
    </source>
</reference>